<sequence length="142" mass="15703">MKSKQAHILLVEDNPLDVATTKRAFLAQGVENPIHVAQNGKIALDMLLGRGRPALWPIPQIILLSLDLPGTGGLEFLKELRNSPQLKACMVFVMTSQGSESDMTEAYELNVAGYIVKPIQYSSFLETIATLHSFWNLIELPN</sequence>
<comment type="caution">
    <text evidence="1">Lacks conserved residue(s) required for the propagation of feature annotation.</text>
</comment>
<dbReference type="EMBL" id="VKKZ01000020">
    <property type="protein sequence ID" value="KAA6434610.1"/>
    <property type="molecule type" value="Genomic_DNA"/>
</dbReference>
<reference evidence="3 5" key="2">
    <citation type="submission" date="2019-09" db="EMBL/GenBank/DDBJ databases">
        <title>A bacterium isolated from glacier soil.</title>
        <authorList>
            <person name="Liu Q."/>
        </authorList>
    </citation>
    <scope>NUCLEOTIDE SEQUENCE [LARGE SCALE GENOMIC DNA]</scope>
    <source>
        <strain evidence="3 5">MDT1-10-3</strain>
    </source>
</reference>
<dbReference type="Pfam" id="PF00072">
    <property type="entry name" value="Response_reg"/>
    <property type="match status" value="1"/>
</dbReference>
<evidence type="ECO:0000313" key="3">
    <source>
        <dbReference type="EMBL" id="KAA6434610.1"/>
    </source>
</evidence>
<name>A0A5M8QI32_9BACT</name>
<evidence type="ECO:0000256" key="1">
    <source>
        <dbReference type="PROSITE-ProRule" id="PRU00169"/>
    </source>
</evidence>
<dbReference type="Gene3D" id="3.40.50.2300">
    <property type="match status" value="1"/>
</dbReference>
<proteinExistence type="predicted"/>
<dbReference type="InterPro" id="IPR011006">
    <property type="entry name" value="CheY-like_superfamily"/>
</dbReference>
<reference evidence="4 6" key="3">
    <citation type="submission" date="2024-08" db="EMBL/GenBank/DDBJ databases">
        <authorList>
            <person name="Wei W."/>
        </authorList>
    </citation>
    <scope>NUCLEOTIDE SEQUENCE [LARGE SCALE GENOMIC DNA]</scope>
    <source>
        <strain evidence="4 6">XU2</strain>
    </source>
</reference>
<evidence type="ECO:0000313" key="4">
    <source>
        <dbReference type="EMBL" id="MFA1770534.1"/>
    </source>
</evidence>
<dbReference type="RefSeq" id="WP_149098553.1">
    <property type="nucleotide sequence ID" value="NZ_BMMG01000003.1"/>
</dbReference>
<keyword evidence="6" id="KW-1185">Reference proteome</keyword>
<dbReference type="EMBL" id="JBGOGF010000002">
    <property type="protein sequence ID" value="MFA1770534.1"/>
    <property type="molecule type" value="Genomic_DNA"/>
</dbReference>
<evidence type="ECO:0000313" key="6">
    <source>
        <dbReference type="Proteomes" id="UP001570846"/>
    </source>
</evidence>
<accession>A0A5M8QI32</accession>
<dbReference type="CDD" id="cd17557">
    <property type="entry name" value="REC_Rcp-like"/>
    <property type="match status" value="1"/>
</dbReference>
<dbReference type="PANTHER" id="PTHR44520">
    <property type="entry name" value="RESPONSE REGULATOR RCP1-RELATED"/>
    <property type="match status" value="1"/>
</dbReference>
<dbReference type="SUPFAM" id="SSF52172">
    <property type="entry name" value="CheY-like"/>
    <property type="match status" value="1"/>
</dbReference>
<comment type="caution">
    <text evidence="3">The sequence shown here is derived from an EMBL/GenBank/DDBJ whole genome shotgun (WGS) entry which is preliminary data.</text>
</comment>
<dbReference type="AlphaFoldDB" id="A0A5M8QI32"/>
<organism evidence="3 5">
    <name type="scientific">Rufibacter glacialis</name>
    <dbReference type="NCBI Taxonomy" id="1259555"/>
    <lineage>
        <taxon>Bacteria</taxon>
        <taxon>Pseudomonadati</taxon>
        <taxon>Bacteroidota</taxon>
        <taxon>Cytophagia</taxon>
        <taxon>Cytophagales</taxon>
        <taxon>Hymenobacteraceae</taxon>
        <taxon>Rufibacter</taxon>
    </lineage>
</organism>
<protein>
    <submittedName>
        <fullName evidence="3">Response regulator</fullName>
    </submittedName>
</protein>
<evidence type="ECO:0000259" key="2">
    <source>
        <dbReference type="PROSITE" id="PS50110"/>
    </source>
</evidence>
<dbReference type="PROSITE" id="PS50110">
    <property type="entry name" value="RESPONSE_REGULATORY"/>
    <property type="match status" value="1"/>
</dbReference>
<dbReference type="GO" id="GO:0000160">
    <property type="term" value="P:phosphorelay signal transduction system"/>
    <property type="evidence" value="ECO:0007669"/>
    <property type="project" value="InterPro"/>
</dbReference>
<dbReference type="Proteomes" id="UP001570846">
    <property type="component" value="Unassembled WGS sequence"/>
</dbReference>
<dbReference type="Proteomes" id="UP000323866">
    <property type="component" value="Unassembled WGS sequence"/>
</dbReference>
<dbReference type="InterPro" id="IPR052893">
    <property type="entry name" value="TCS_response_regulator"/>
</dbReference>
<dbReference type="OrthoDB" id="7631574at2"/>
<reference evidence="3 5" key="1">
    <citation type="submission" date="2019-07" db="EMBL/GenBank/DDBJ databases">
        <authorList>
            <person name="Qu J.-H."/>
        </authorList>
    </citation>
    <scope>NUCLEOTIDE SEQUENCE [LARGE SCALE GENOMIC DNA]</scope>
    <source>
        <strain evidence="3 5">MDT1-10-3</strain>
    </source>
</reference>
<feature type="domain" description="Response regulatory" evidence="2">
    <location>
        <begin position="7"/>
        <end position="132"/>
    </location>
</feature>
<dbReference type="SMART" id="SM00448">
    <property type="entry name" value="REC"/>
    <property type="match status" value="1"/>
</dbReference>
<evidence type="ECO:0000313" key="5">
    <source>
        <dbReference type="Proteomes" id="UP000323866"/>
    </source>
</evidence>
<dbReference type="InterPro" id="IPR001789">
    <property type="entry name" value="Sig_transdc_resp-reg_receiver"/>
</dbReference>
<gene>
    <name evidence="4" type="ORF">ACD591_04465</name>
    <name evidence="3" type="ORF">FOE74_10525</name>
</gene>